<organism evidence="1 2">
    <name type="scientific">Citrus x changshan-huyou</name>
    <dbReference type="NCBI Taxonomy" id="2935761"/>
    <lineage>
        <taxon>Eukaryota</taxon>
        <taxon>Viridiplantae</taxon>
        <taxon>Streptophyta</taxon>
        <taxon>Embryophyta</taxon>
        <taxon>Tracheophyta</taxon>
        <taxon>Spermatophyta</taxon>
        <taxon>Magnoliopsida</taxon>
        <taxon>eudicotyledons</taxon>
        <taxon>Gunneridae</taxon>
        <taxon>Pentapetalae</taxon>
        <taxon>rosids</taxon>
        <taxon>malvids</taxon>
        <taxon>Sapindales</taxon>
        <taxon>Rutaceae</taxon>
        <taxon>Aurantioideae</taxon>
        <taxon>Citrus</taxon>
    </lineage>
</organism>
<gene>
    <name evidence="1" type="ORF">WN944_027777</name>
</gene>
<accession>A0AAP0LJ88</accession>
<name>A0AAP0LJ88_9ROSI</name>
<keyword evidence="2" id="KW-1185">Reference proteome</keyword>
<dbReference type="EMBL" id="JBCGBO010000025">
    <property type="protein sequence ID" value="KAK9175768.1"/>
    <property type="molecule type" value="Genomic_DNA"/>
</dbReference>
<sequence length="74" mass="8676">MANHRTDMTPRSGSDPIIDWVYLEWCSRRMGKIYYIDVVIAQQELKEMRSARYYHKKSLGRSKIKAALSTTLLP</sequence>
<comment type="caution">
    <text evidence="1">The sequence shown here is derived from an EMBL/GenBank/DDBJ whole genome shotgun (WGS) entry which is preliminary data.</text>
</comment>
<evidence type="ECO:0000313" key="1">
    <source>
        <dbReference type="EMBL" id="KAK9175768.1"/>
    </source>
</evidence>
<reference evidence="1 2" key="1">
    <citation type="submission" date="2024-05" db="EMBL/GenBank/DDBJ databases">
        <title>Haplotype-resolved chromosome-level genome assembly of Huyou (Citrus changshanensis).</title>
        <authorList>
            <person name="Miao C."/>
            <person name="Chen W."/>
            <person name="Wu Y."/>
            <person name="Wang L."/>
            <person name="Zhao S."/>
            <person name="Grierson D."/>
            <person name="Xu C."/>
            <person name="Chen K."/>
        </authorList>
    </citation>
    <scope>NUCLEOTIDE SEQUENCE [LARGE SCALE GENOMIC DNA]</scope>
    <source>
        <strain evidence="1">01-14</strain>
        <tissue evidence="1">Leaf</tissue>
    </source>
</reference>
<protein>
    <submittedName>
        <fullName evidence="1">Uncharacterized protein</fullName>
    </submittedName>
</protein>
<dbReference type="Proteomes" id="UP001428341">
    <property type="component" value="Unassembled WGS sequence"/>
</dbReference>
<evidence type="ECO:0000313" key="2">
    <source>
        <dbReference type="Proteomes" id="UP001428341"/>
    </source>
</evidence>
<dbReference type="AlphaFoldDB" id="A0AAP0LJ88"/>
<proteinExistence type="predicted"/>